<evidence type="ECO:0000313" key="1">
    <source>
        <dbReference type="EMBL" id="RFU23994.1"/>
    </source>
</evidence>
<dbReference type="Proteomes" id="UP000258309">
    <property type="component" value="Unassembled WGS sequence"/>
</dbReference>
<reference evidence="1 2" key="1">
    <citation type="submission" date="2018-05" db="EMBL/GenBank/DDBJ databases">
        <title>Draft genome sequence of Scytalidium lignicola DSM 105466, a ubiquitous saprotrophic fungus.</title>
        <authorList>
            <person name="Buettner E."/>
            <person name="Gebauer A.M."/>
            <person name="Hofrichter M."/>
            <person name="Liers C."/>
            <person name="Kellner H."/>
        </authorList>
    </citation>
    <scope>NUCLEOTIDE SEQUENCE [LARGE SCALE GENOMIC DNA]</scope>
    <source>
        <strain evidence="1 2">DSM 105466</strain>
    </source>
</reference>
<feature type="non-terminal residue" evidence="1">
    <location>
        <position position="1"/>
    </location>
</feature>
<protein>
    <submittedName>
        <fullName evidence="1">Uncharacterized protein</fullName>
    </submittedName>
</protein>
<sequence length="156" mass="17520">MATVTKTVPSNITNTIWPTNGVPEPIKDLLGLLLQLMDDKSDNAGPRLADEVFTKDGQLGASTKAATGSAEIRESRRTAWQKIEYREHKIARFYAHSDSDFLFIGNAKMRTLKGYEFNEEFIGRAIVDDPSSPNPRLQQFNVWIDTLAFQKAMQNA</sequence>
<gene>
    <name evidence="1" type="ORF">B7463_g12340</name>
</gene>
<dbReference type="AlphaFoldDB" id="A0A3E2GS56"/>
<accession>A0A3E2GS56</accession>
<name>A0A3E2GS56_SCYLI</name>
<organism evidence="1 2">
    <name type="scientific">Scytalidium lignicola</name>
    <name type="common">Hyphomycete</name>
    <dbReference type="NCBI Taxonomy" id="5539"/>
    <lineage>
        <taxon>Eukaryota</taxon>
        <taxon>Fungi</taxon>
        <taxon>Dikarya</taxon>
        <taxon>Ascomycota</taxon>
        <taxon>Pezizomycotina</taxon>
        <taxon>Leotiomycetes</taxon>
        <taxon>Leotiomycetes incertae sedis</taxon>
        <taxon>Scytalidium</taxon>
    </lineage>
</organism>
<evidence type="ECO:0000313" key="2">
    <source>
        <dbReference type="Proteomes" id="UP000258309"/>
    </source>
</evidence>
<dbReference type="EMBL" id="NCSJ02000535">
    <property type="protein sequence ID" value="RFU23994.1"/>
    <property type="molecule type" value="Genomic_DNA"/>
</dbReference>
<proteinExistence type="predicted"/>
<keyword evidence="2" id="KW-1185">Reference proteome</keyword>
<dbReference type="OMA" id="TENTIWP"/>
<dbReference type="OrthoDB" id="3468019at2759"/>
<feature type="non-terminal residue" evidence="1">
    <location>
        <position position="156"/>
    </location>
</feature>
<comment type="caution">
    <text evidence="1">The sequence shown here is derived from an EMBL/GenBank/DDBJ whole genome shotgun (WGS) entry which is preliminary data.</text>
</comment>